<dbReference type="KEGG" id="spar:SPRG_16238"/>
<dbReference type="PROSITE" id="PS51892">
    <property type="entry name" value="SUBTILASE"/>
    <property type="match status" value="1"/>
</dbReference>
<keyword evidence="2 7" id="KW-0645">Protease</keyword>
<evidence type="ECO:0000256" key="2">
    <source>
        <dbReference type="ARBA" id="ARBA00022670"/>
    </source>
</evidence>
<evidence type="ECO:0000259" key="9">
    <source>
        <dbReference type="Pfam" id="PF00082"/>
    </source>
</evidence>
<evidence type="ECO:0000256" key="4">
    <source>
        <dbReference type="ARBA" id="ARBA00022825"/>
    </source>
</evidence>
<dbReference type="OMA" id="HECQNTA"/>
<name>A0A067BIQ7_SAPPC</name>
<feature type="chain" id="PRO_5001633388" description="subtilisin" evidence="8">
    <location>
        <begin position="17"/>
        <end position="488"/>
    </location>
</feature>
<proteinExistence type="inferred from homology"/>
<dbReference type="Pfam" id="PF00082">
    <property type="entry name" value="Peptidase_S8"/>
    <property type="match status" value="1"/>
</dbReference>
<keyword evidence="8" id="KW-0732">Signal</keyword>
<reference evidence="10 11" key="1">
    <citation type="journal article" date="2013" name="PLoS Genet.">
        <title>Distinctive expansion of potential virulence genes in the genome of the oomycete fish pathogen Saprolegnia parasitica.</title>
        <authorList>
            <person name="Jiang R.H."/>
            <person name="de Bruijn I."/>
            <person name="Haas B.J."/>
            <person name="Belmonte R."/>
            <person name="Lobach L."/>
            <person name="Christie J."/>
            <person name="van den Ackerveken G."/>
            <person name="Bottin A."/>
            <person name="Bulone V."/>
            <person name="Diaz-Moreno S.M."/>
            <person name="Dumas B."/>
            <person name="Fan L."/>
            <person name="Gaulin E."/>
            <person name="Govers F."/>
            <person name="Grenville-Briggs L.J."/>
            <person name="Horner N.R."/>
            <person name="Levin J.Z."/>
            <person name="Mammella M."/>
            <person name="Meijer H.J."/>
            <person name="Morris P."/>
            <person name="Nusbaum C."/>
            <person name="Oome S."/>
            <person name="Phillips A.J."/>
            <person name="van Rooyen D."/>
            <person name="Rzeszutek E."/>
            <person name="Saraiva M."/>
            <person name="Secombes C.J."/>
            <person name="Seidl M.F."/>
            <person name="Snel B."/>
            <person name="Stassen J.H."/>
            <person name="Sykes S."/>
            <person name="Tripathy S."/>
            <person name="van den Berg H."/>
            <person name="Vega-Arreguin J.C."/>
            <person name="Wawra S."/>
            <person name="Young S.K."/>
            <person name="Zeng Q."/>
            <person name="Dieguez-Uribeondo J."/>
            <person name="Russ C."/>
            <person name="Tyler B.M."/>
            <person name="van West P."/>
        </authorList>
    </citation>
    <scope>NUCLEOTIDE SEQUENCE [LARGE SCALE GENOMIC DNA]</scope>
    <source>
        <strain evidence="10 11">CBS 223.65</strain>
    </source>
</reference>
<gene>
    <name evidence="10" type="ORF">SPRG_16238</name>
</gene>
<evidence type="ECO:0000313" key="11">
    <source>
        <dbReference type="Proteomes" id="UP000030745"/>
    </source>
</evidence>
<dbReference type="PRINTS" id="PR00723">
    <property type="entry name" value="SUBTILISIN"/>
</dbReference>
<dbReference type="VEuPathDB" id="FungiDB:SPRG_16238"/>
<keyword evidence="4 7" id="KW-0720">Serine protease</keyword>
<dbReference type="InterPro" id="IPR050131">
    <property type="entry name" value="Peptidase_S8_subtilisin-like"/>
</dbReference>
<evidence type="ECO:0000256" key="1">
    <source>
        <dbReference type="ARBA" id="ARBA00011073"/>
    </source>
</evidence>
<dbReference type="GO" id="GO:0004252">
    <property type="term" value="F:serine-type endopeptidase activity"/>
    <property type="evidence" value="ECO:0007669"/>
    <property type="project" value="UniProtKB-UniRule"/>
</dbReference>
<dbReference type="SUPFAM" id="SSF52743">
    <property type="entry name" value="Subtilisin-like"/>
    <property type="match status" value="1"/>
</dbReference>
<dbReference type="GO" id="GO:0006508">
    <property type="term" value="P:proteolysis"/>
    <property type="evidence" value="ECO:0007669"/>
    <property type="project" value="UniProtKB-KW"/>
</dbReference>
<evidence type="ECO:0000256" key="3">
    <source>
        <dbReference type="ARBA" id="ARBA00022801"/>
    </source>
</evidence>
<dbReference type="InterPro" id="IPR023828">
    <property type="entry name" value="Peptidase_S8_Ser-AS"/>
</dbReference>
<dbReference type="InterPro" id="IPR000209">
    <property type="entry name" value="Peptidase_S8/S53_dom"/>
</dbReference>
<dbReference type="OrthoDB" id="68217at2759"/>
<feature type="active site" description="Charge relay system" evidence="7">
    <location>
        <position position="209"/>
    </location>
</feature>
<dbReference type="AlphaFoldDB" id="A0A067BIQ7"/>
<evidence type="ECO:0000313" key="10">
    <source>
        <dbReference type="EMBL" id="KDO18274.1"/>
    </source>
</evidence>
<keyword evidence="11" id="KW-1185">Reference proteome</keyword>
<dbReference type="RefSeq" id="XP_012211013.1">
    <property type="nucleotide sequence ID" value="XM_012355623.1"/>
</dbReference>
<dbReference type="PANTHER" id="PTHR43806:SF67">
    <property type="entry name" value="EGF-LIKE DOMAIN-CONTAINING PROTEIN"/>
    <property type="match status" value="1"/>
</dbReference>
<evidence type="ECO:0000256" key="8">
    <source>
        <dbReference type="SAM" id="SignalP"/>
    </source>
</evidence>
<dbReference type="InterPro" id="IPR036852">
    <property type="entry name" value="Peptidase_S8/S53_dom_sf"/>
</dbReference>
<keyword evidence="3 7" id="KW-0378">Hydrolase</keyword>
<dbReference type="Gene3D" id="3.40.50.200">
    <property type="entry name" value="Peptidase S8/S53 domain"/>
    <property type="match status" value="1"/>
</dbReference>
<evidence type="ECO:0000256" key="7">
    <source>
        <dbReference type="PROSITE-ProRule" id="PRU01240"/>
    </source>
</evidence>
<comment type="catalytic activity">
    <reaction evidence="5">
        <text>Hydrolysis of proteins with broad specificity for peptide bonds, and a preference for a large uncharged residue in P1. Hydrolyzes peptide amides.</text>
        <dbReference type="EC" id="3.4.21.62"/>
    </reaction>
</comment>
<accession>A0A067BIQ7</accession>
<evidence type="ECO:0000256" key="6">
    <source>
        <dbReference type="ARBA" id="ARBA00023619"/>
    </source>
</evidence>
<dbReference type="PANTHER" id="PTHR43806">
    <property type="entry name" value="PEPTIDASE S8"/>
    <property type="match status" value="1"/>
</dbReference>
<dbReference type="EC" id="3.4.21.62" evidence="6"/>
<dbReference type="STRING" id="695850.A0A067BIQ7"/>
<sequence length="488" mass="52098">MKVVVAVAALVAVAQAKIASSVLRELETKGSSSVIVTFKKDATESLENYELIANPAERREKFVEAAMIEATKRASALTDAIGAGAEVKSFWIAPVVSIKNANKATLDKVASLNNVAKVESIHNIKLTTVIKGKKNSPVDNDRPTGIQWGVDTVGAPAIWEYTKGKGVVIGSIDTGVRHTHEAIKSKWRSDRGWYDPYNQTALPEDIDGHGTHTIGTMVGDYGIGVAPEAQFIACRGLYEGSGDDESLLKCAEFMVCPTKPDGSDPDCTKGADLVNNSWGGDASSSTWFADVIDAWHKTGITPIFANGNEGPVCAKTDNPASYRNVISVGALGSYDDSPNDLAFFSSKGPARYRDANGDMHTIVKPDISAPGFFTYSAVNSSDTLYDYNAGTSMAAPHVAGVVALIKSVQTDLTYNQIYHYLTTTTVKDVLTAEPEEWVLRDKNKTTFAGAPNCGGVSDNAWPNNRYGYGRVNVTNILAGGKLPNPSAC</sequence>
<feature type="active site" description="Charge relay system" evidence="7">
    <location>
        <position position="173"/>
    </location>
</feature>
<feature type="non-terminal residue" evidence="10">
    <location>
        <position position="1"/>
    </location>
</feature>
<dbReference type="Proteomes" id="UP000030745">
    <property type="component" value="Unassembled WGS sequence"/>
</dbReference>
<feature type="signal peptide" evidence="8">
    <location>
        <begin position="1"/>
        <end position="16"/>
    </location>
</feature>
<dbReference type="InterPro" id="IPR015500">
    <property type="entry name" value="Peptidase_S8_subtilisin-rel"/>
</dbReference>
<dbReference type="GeneID" id="24137879"/>
<evidence type="ECO:0000256" key="5">
    <source>
        <dbReference type="ARBA" id="ARBA00023529"/>
    </source>
</evidence>
<dbReference type="EMBL" id="KK583464">
    <property type="protein sequence ID" value="KDO18274.1"/>
    <property type="molecule type" value="Genomic_DNA"/>
</dbReference>
<organism evidence="10 11">
    <name type="scientific">Saprolegnia parasitica (strain CBS 223.65)</name>
    <dbReference type="NCBI Taxonomy" id="695850"/>
    <lineage>
        <taxon>Eukaryota</taxon>
        <taxon>Sar</taxon>
        <taxon>Stramenopiles</taxon>
        <taxon>Oomycota</taxon>
        <taxon>Saprolegniomycetes</taxon>
        <taxon>Saprolegniales</taxon>
        <taxon>Saprolegniaceae</taxon>
        <taxon>Saprolegnia</taxon>
    </lineage>
</organism>
<protein>
    <recommendedName>
        <fullName evidence="6">subtilisin</fullName>
        <ecNumber evidence="6">3.4.21.62</ecNumber>
    </recommendedName>
</protein>
<dbReference type="PROSITE" id="PS00138">
    <property type="entry name" value="SUBTILASE_SER"/>
    <property type="match status" value="1"/>
</dbReference>
<feature type="domain" description="Peptidase S8/S53" evidence="9">
    <location>
        <begin position="164"/>
        <end position="469"/>
    </location>
</feature>
<feature type="active site" description="Charge relay system" evidence="7">
    <location>
        <position position="392"/>
    </location>
</feature>
<comment type="similarity">
    <text evidence="1 7">Belongs to the peptidase S8 family.</text>
</comment>